<reference evidence="1 2" key="1">
    <citation type="journal article" date="2012" name="BMC Genomics">
        <title>Complete genome sequence of Saccharothrix espanaensis DSM 44229T and comparison to the other completely sequenced Pseudonocardiaceae.</title>
        <authorList>
            <person name="Strobel T."/>
            <person name="Al-Dilaimi A."/>
            <person name="Blom J."/>
            <person name="Gessner A."/>
            <person name="Kalinowski J."/>
            <person name="Luzhetska M."/>
            <person name="Puhler A."/>
            <person name="Szczepanowski R."/>
            <person name="Bechthold A."/>
            <person name="Ruckert C."/>
        </authorList>
    </citation>
    <scope>NUCLEOTIDE SEQUENCE [LARGE SCALE GENOMIC DNA]</scope>
    <source>
        <strain evidence="2">ATCC 51144 / DSM 44229 / JCM 9112 / NBRC 15066 / NRRL 15764</strain>
    </source>
</reference>
<dbReference type="eggNOG" id="ENOG502Z86B">
    <property type="taxonomic scope" value="Bacteria"/>
</dbReference>
<dbReference type="KEGG" id="sesp:BN6_07210"/>
<keyword evidence="2" id="KW-1185">Reference proteome</keyword>
<dbReference type="Proteomes" id="UP000006281">
    <property type="component" value="Chromosome"/>
</dbReference>
<dbReference type="AlphaFoldDB" id="K0JT99"/>
<name>K0JT99_SACES</name>
<sequence>MIHAVPMEYKEIRADYDDRHITVYQAYNPAIADAAVAAGKFVPPFRAGRMTWIKPSFLWMVYRCGWARKPDQERVLAVRITREGFDRAVRSAVPSSEVGKGKPDVRVQWDPERGLHHEALDHRSIQIGLAGRASERYVEEWTAGITDITPLVHEIHGHVLARDLDQARRLLPPERPYPLDRPHPPERP</sequence>
<accession>K0JT99</accession>
<dbReference type="PATRIC" id="fig|1179773.3.peg.726"/>
<protein>
    <recommendedName>
        <fullName evidence="3">DUF4291 domain-containing protein</fullName>
    </recommendedName>
</protein>
<evidence type="ECO:0000313" key="2">
    <source>
        <dbReference type="Proteomes" id="UP000006281"/>
    </source>
</evidence>
<dbReference type="STRING" id="1179773.BN6_07210"/>
<dbReference type="Pfam" id="PF14124">
    <property type="entry name" value="DUF4291"/>
    <property type="match status" value="1"/>
</dbReference>
<organism evidence="1 2">
    <name type="scientific">Saccharothrix espanaensis (strain ATCC 51144 / DSM 44229 / JCM 9112 / NBRC 15066 / NRRL 15764)</name>
    <dbReference type="NCBI Taxonomy" id="1179773"/>
    <lineage>
        <taxon>Bacteria</taxon>
        <taxon>Bacillati</taxon>
        <taxon>Actinomycetota</taxon>
        <taxon>Actinomycetes</taxon>
        <taxon>Pseudonocardiales</taxon>
        <taxon>Pseudonocardiaceae</taxon>
        <taxon>Saccharothrix</taxon>
    </lineage>
</organism>
<evidence type="ECO:0000313" key="1">
    <source>
        <dbReference type="EMBL" id="CCH28049.1"/>
    </source>
</evidence>
<dbReference type="InterPro" id="IPR025633">
    <property type="entry name" value="DUF4291"/>
</dbReference>
<evidence type="ECO:0008006" key="3">
    <source>
        <dbReference type="Google" id="ProtNLM"/>
    </source>
</evidence>
<dbReference type="EMBL" id="HE804045">
    <property type="protein sequence ID" value="CCH28049.1"/>
    <property type="molecule type" value="Genomic_DNA"/>
</dbReference>
<dbReference type="PANTHER" id="PTHR38567:SF1">
    <property type="entry name" value="DUF4291 DOMAIN-CONTAINING PROTEIN"/>
    <property type="match status" value="1"/>
</dbReference>
<dbReference type="PANTHER" id="PTHR38567">
    <property type="entry name" value="DUF4291 DOMAIN-CONTAINING PROTEIN"/>
    <property type="match status" value="1"/>
</dbReference>
<gene>
    <name evidence="1" type="ordered locus">BN6_07210</name>
</gene>
<dbReference type="HOGENOM" id="CLU_082565_1_1_11"/>
<proteinExistence type="predicted"/>